<evidence type="ECO:0000256" key="2">
    <source>
        <dbReference type="ARBA" id="ARBA00022827"/>
    </source>
</evidence>
<dbReference type="Gene3D" id="3.50.50.60">
    <property type="entry name" value="FAD/NAD(P)-binding domain"/>
    <property type="match status" value="2"/>
</dbReference>
<organism evidence="4">
    <name type="scientific">freshwater metagenome</name>
    <dbReference type="NCBI Taxonomy" id="449393"/>
    <lineage>
        <taxon>unclassified sequences</taxon>
        <taxon>metagenomes</taxon>
        <taxon>ecological metagenomes</taxon>
    </lineage>
</organism>
<sequence>MARDLKSASLPRLRPDLDFDVVVIGAGFGGIGAGESLLRSGISSFAIFEQAESVGGTWRDNTYPGCACDIPSHLYSLSFSLNPEWTRSYPAQPEIETYLERTATEFDLRPHLRFGREVSALRWIDDDGCWSVSFADGAEVRAGSVIGATGPLRRPAMPKIAGLESFEGEIFHSARWRHDIDLAGKRVGVIGTGASAVQFVPEIAAVAGNITVFQRTPPWILPRDDRPSPQWRRTLYRRIPALQRLHRWRIYFRQEMLSLAFIGRGRIAQRLADRIKVAGRELIDASISDPAEQLKLVPEFEPGCKRLLITNDWYPALARPNVEVVTDSIEAIAPTGVVAGGVIHECDVLIAATGFAATEFLAPLRIFGRNGEEITDHWRNGARTHMGMTISGFPNLYLLAGPSTGLGHNSIVFMIEAQLRYVRGALGELRRSGAVSLELDDALEGATYDEMQRRLAKTVWTSGCGSWYRSDDGRVDTMWPGTTIEYWWRTRTFPRSSYRRDFGRFGGTPAGR</sequence>
<dbReference type="InterPro" id="IPR036188">
    <property type="entry name" value="FAD/NAD-bd_sf"/>
</dbReference>
<accession>A0A6J6GNK3</accession>
<keyword evidence="1" id="KW-0285">Flavoprotein</keyword>
<evidence type="ECO:0000256" key="1">
    <source>
        <dbReference type="ARBA" id="ARBA00022630"/>
    </source>
</evidence>
<dbReference type="SUPFAM" id="SSF51905">
    <property type="entry name" value="FAD/NAD(P)-binding domain"/>
    <property type="match status" value="1"/>
</dbReference>
<dbReference type="GO" id="GO:0050661">
    <property type="term" value="F:NADP binding"/>
    <property type="evidence" value="ECO:0007669"/>
    <property type="project" value="InterPro"/>
</dbReference>
<dbReference type="InterPro" id="IPR051209">
    <property type="entry name" value="FAD-bind_Monooxygenase_sf"/>
</dbReference>
<name>A0A6J6GNK3_9ZZZZ</name>
<proteinExistence type="predicted"/>
<gene>
    <name evidence="4" type="ORF">UFOPK1835_00433</name>
</gene>
<dbReference type="Pfam" id="PF00743">
    <property type="entry name" value="FMO-like"/>
    <property type="match status" value="1"/>
</dbReference>
<protein>
    <submittedName>
        <fullName evidence="4">Unannotated protein</fullName>
    </submittedName>
</protein>
<dbReference type="AlphaFoldDB" id="A0A6J6GNK3"/>
<keyword evidence="2" id="KW-0274">FAD</keyword>
<dbReference type="InterPro" id="IPR020946">
    <property type="entry name" value="Flavin_mOase-like"/>
</dbReference>
<dbReference type="GO" id="GO:0050660">
    <property type="term" value="F:flavin adenine dinucleotide binding"/>
    <property type="evidence" value="ECO:0007669"/>
    <property type="project" value="InterPro"/>
</dbReference>
<dbReference type="GO" id="GO:0004499">
    <property type="term" value="F:N,N-dimethylaniline monooxygenase activity"/>
    <property type="evidence" value="ECO:0007669"/>
    <property type="project" value="InterPro"/>
</dbReference>
<keyword evidence="3" id="KW-0560">Oxidoreductase</keyword>
<dbReference type="PRINTS" id="PR00411">
    <property type="entry name" value="PNDRDTASEI"/>
</dbReference>
<dbReference type="PANTHER" id="PTHR42877">
    <property type="entry name" value="L-ORNITHINE N(5)-MONOOXYGENASE-RELATED"/>
    <property type="match status" value="1"/>
</dbReference>
<dbReference type="EMBL" id="CAEZUP010000011">
    <property type="protein sequence ID" value="CAB4601419.1"/>
    <property type="molecule type" value="Genomic_DNA"/>
</dbReference>
<dbReference type="PANTHER" id="PTHR42877:SF4">
    <property type="entry name" value="FAD_NAD(P)-BINDING DOMAIN-CONTAINING PROTEIN-RELATED"/>
    <property type="match status" value="1"/>
</dbReference>
<evidence type="ECO:0000313" key="4">
    <source>
        <dbReference type="EMBL" id="CAB4601419.1"/>
    </source>
</evidence>
<reference evidence="4" key="1">
    <citation type="submission" date="2020-05" db="EMBL/GenBank/DDBJ databases">
        <authorList>
            <person name="Chiriac C."/>
            <person name="Salcher M."/>
            <person name="Ghai R."/>
            <person name="Kavagutti S V."/>
        </authorList>
    </citation>
    <scope>NUCLEOTIDE SEQUENCE</scope>
</reference>
<evidence type="ECO:0000256" key="3">
    <source>
        <dbReference type="ARBA" id="ARBA00023002"/>
    </source>
</evidence>